<dbReference type="Proteomes" id="UP000253970">
    <property type="component" value="Unassembled WGS sequence"/>
</dbReference>
<gene>
    <name evidence="2" type="ORF">C1875_09750</name>
</gene>
<feature type="transmembrane region" description="Helical" evidence="1">
    <location>
        <begin position="52"/>
        <end position="71"/>
    </location>
</feature>
<keyword evidence="1" id="KW-0472">Membrane</keyword>
<name>A0A369MEI1_EGGLN</name>
<evidence type="ECO:0000313" key="2">
    <source>
        <dbReference type="EMBL" id="RDB69364.1"/>
    </source>
</evidence>
<keyword evidence="1" id="KW-0812">Transmembrane</keyword>
<accession>A0A369MEI1</accession>
<evidence type="ECO:0000256" key="1">
    <source>
        <dbReference type="SAM" id="Phobius"/>
    </source>
</evidence>
<dbReference type="AlphaFoldDB" id="A0A369MEI1"/>
<reference evidence="2 3" key="1">
    <citation type="journal article" date="2018" name="Elife">
        <title>Discovery and characterization of a prevalent human gut bacterial enzyme sufficient for the inactivation of a family of plant toxins.</title>
        <authorList>
            <person name="Koppel N."/>
            <person name="Bisanz J.E."/>
            <person name="Pandelia M.E."/>
            <person name="Turnbaugh P.J."/>
            <person name="Balskus E.P."/>
        </authorList>
    </citation>
    <scope>NUCLEOTIDE SEQUENCE [LARGE SCALE GENOMIC DNA]</scope>
    <source>
        <strain evidence="2 3">W1 BHI 6</strain>
    </source>
</reference>
<proteinExistence type="predicted"/>
<dbReference type="RefSeq" id="WP_114534168.1">
    <property type="nucleotide sequence ID" value="NZ_JADNER010000004.1"/>
</dbReference>
<feature type="transmembrane region" description="Helical" evidence="1">
    <location>
        <begin position="12"/>
        <end position="32"/>
    </location>
</feature>
<keyword evidence="1" id="KW-1133">Transmembrane helix</keyword>
<dbReference type="EMBL" id="PPTU01000014">
    <property type="protein sequence ID" value="RDB69364.1"/>
    <property type="molecule type" value="Genomic_DNA"/>
</dbReference>
<organism evidence="2 3">
    <name type="scientific">Eggerthella lenta</name>
    <name type="common">Eubacterium lentum</name>
    <dbReference type="NCBI Taxonomy" id="84112"/>
    <lineage>
        <taxon>Bacteria</taxon>
        <taxon>Bacillati</taxon>
        <taxon>Actinomycetota</taxon>
        <taxon>Coriobacteriia</taxon>
        <taxon>Eggerthellales</taxon>
        <taxon>Eggerthellaceae</taxon>
        <taxon>Eggerthella</taxon>
    </lineage>
</organism>
<comment type="caution">
    <text evidence="2">The sequence shown here is derived from an EMBL/GenBank/DDBJ whole genome shotgun (WGS) entry which is preliminary data.</text>
</comment>
<protein>
    <submittedName>
        <fullName evidence="2">Uncharacterized protein</fullName>
    </submittedName>
</protein>
<sequence length="256" mass="28593">MDTLKHVRIYRRFLVACVVYFAVLLALVYVFSGEWQLILFSTNDPLLAGLQVLNNLIVGVFASSLLAYFLTQSSYVVRLTRDIVAFSNDLQDIGELYSNCCGADLCMELGGAHSIEKAEYREACFCFKTDRGSDFDMHDAYGEAVRLVSDLNARIVDASGWQRAFMTAFEGEGEAYEAVFDRISRGSSLGDADVRQLLGEASKRKDEGCVAIEKRDMAMEEARHIACEILALSNEVRGHAEYPAGFPFFLRARKGR</sequence>
<evidence type="ECO:0000313" key="3">
    <source>
        <dbReference type="Proteomes" id="UP000253970"/>
    </source>
</evidence>